<evidence type="ECO:0000259" key="1">
    <source>
        <dbReference type="Pfam" id="PF01261"/>
    </source>
</evidence>
<dbReference type="PANTHER" id="PTHR12110:SF41">
    <property type="entry name" value="INOSOSE DEHYDRATASE"/>
    <property type="match status" value="1"/>
</dbReference>
<dbReference type="PANTHER" id="PTHR12110">
    <property type="entry name" value="HYDROXYPYRUVATE ISOMERASE"/>
    <property type="match status" value="1"/>
</dbReference>
<dbReference type="EMBL" id="VXPY01000013">
    <property type="protein sequence ID" value="MYD89128.1"/>
    <property type="molecule type" value="Genomic_DNA"/>
</dbReference>
<proteinExistence type="predicted"/>
<dbReference type="InterPro" id="IPR013022">
    <property type="entry name" value="Xyl_isomerase-like_TIM-brl"/>
</dbReference>
<protein>
    <submittedName>
        <fullName evidence="2">TIM barrel protein</fullName>
    </submittedName>
</protein>
<evidence type="ECO:0000313" key="2">
    <source>
        <dbReference type="EMBL" id="MYD89128.1"/>
    </source>
</evidence>
<name>A0A6B1DNW9_9CHLR</name>
<dbReference type="Gene3D" id="3.20.20.150">
    <property type="entry name" value="Divalent-metal-dependent TIM barrel enzymes"/>
    <property type="match status" value="1"/>
</dbReference>
<organism evidence="2">
    <name type="scientific">Caldilineaceae bacterium SB0662_bin_9</name>
    <dbReference type="NCBI Taxonomy" id="2605258"/>
    <lineage>
        <taxon>Bacteria</taxon>
        <taxon>Bacillati</taxon>
        <taxon>Chloroflexota</taxon>
        <taxon>Caldilineae</taxon>
        <taxon>Caldilineales</taxon>
        <taxon>Caldilineaceae</taxon>
    </lineage>
</organism>
<dbReference type="InterPro" id="IPR050312">
    <property type="entry name" value="IolE/XylAMocC-like"/>
</dbReference>
<sequence>MESRLDQIRIGNAPCSWGTLEFGSLKDDRISWDTMIDELAEAGYTGTELGDWGFFPTDPHHLAAALAERSLDMTGAYVGTRLEDASQQAEIVEHNLMIARQLRAVADLNHQDHTPFLVVAADNGSDPVRIQNAGRIIPDMELEDGLWPVLGETVNRIAVAARDEAGIASVVHFHAAGWIETPREIDRLLEHVGDHVNLVFDTGHFALGAGSADTVLATMDRLASRIGYVHFKDWSSRLAAEVAQAELDYFQAVAKGVFCELGQGDVDFPAVRDWLLRTGYTGYVTVEQDVVAGLGSPFESAQRNRRYLADIGFVN</sequence>
<gene>
    <name evidence="2" type="ORF">F4Y08_02145</name>
</gene>
<accession>A0A6B1DNW9</accession>
<feature type="domain" description="Xylose isomerase-like TIM barrel" evidence="1">
    <location>
        <begin position="36"/>
        <end position="296"/>
    </location>
</feature>
<dbReference type="AlphaFoldDB" id="A0A6B1DNW9"/>
<reference evidence="2" key="1">
    <citation type="submission" date="2019-09" db="EMBL/GenBank/DDBJ databases">
        <title>Characterisation of the sponge microbiome using genome-centric metagenomics.</title>
        <authorList>
            <person name="Engelberts J.P."/>
            <person name="Robbins S.J."/>
            <person name="De Goeij J.M."/>
            <person name="Aranda M."/>
            <person name="Bell S.C."/>
            <person name="Webster N.S."/>
        </authorList>
    </citation>
    <scope>NUCLEOTIDE SEQUENCE</scope>
    <source>
        <strain evidence="2">SB0662_bin_9</strain>
    </source>
</reference>
<dbReference type="Pfam" id="PF01261">
    <property type="entry name" value="AP_endonuc_2"/>
    <property type="match status" value="1"/>
</dbReference>
<dbReference type="InterPro" id="IPR036237">
    <property type="entry name" value="Xyl_isomerase-like_sf"/>
</dbReference>
<comment type="caution">
    <text evidence="2">The sequence shown here is derived from an EMBL/GenBank/DDBJ whole genome shotgun (WGS) entry which is preliminary data.</text>
</comment>
<dbReference type="SUPFAM" id="SSF51658">
    <property type="entry name" value="Xylose isomerase-like"/>
    <property type="match status" value="1"/>
</dbReference>